<gene>
    <name evidence="3" type="ORF">DFR64_2192</name>
</gene>
<dbReference type="PROSITE" id="PS51257">
    <property type="entry name" value="PROKAR_LIPOPROTEIN"/>
    <property type="match status" value="1"/>
</dbReference>
<feature type="region of interest" description="Disordered" evidence="1">
    <location>
        <begin position="26"/>
        <end position="57"/>
    </location>
</feature>
<evidence type="ECO:0000256" key="2">
    <source>
        <dbReference type="SAM" id="SignalP"/>
    </source>
</evidence>
<proteinExistence type="predicted"/>
<evidence type="ECO:0000313" key="4">
    <source>
        <dbReference type="Proteomes" id="UP000256388"/>
    </source>
</evidence>
<dbReference type="Proteomes" id="UP000256388">
    <property type="component" value="Unassembled WGS sequence"/>
</dbReference>
<keyword evidence="2" id="KW-0732">Signal</keyword>
<evidence type="ECO:0000256" key="1">
    <source>
        <dbReference type="SAM" id="MobiDB-lite"/>
    </source>
</evidence>
<dbReference type="AlphaFoldDB" id="A0A347ZVG2"/>
<feature type="signal peptide" evidence="2">
    <location>
        <begin position="1"/>
        <end position="21"/>
    </location>
</feature>
<comment type="caution">
    <text evidence="3">The sequence shown here is derived from an EMBL/GenBank/DDBJ whole genome shotgun (WGS) entry which is preliminary data.</text>
</comment>
<dbReference type="GO" id="GO:0016787">
    <property type="term" value="F:hydrolase activity"/>
    <property type="evidence" value="ECO:0007669"/>
    <property type="project" value="UniProtKB-KW"/>
</dbReference>
<reference evidence="3 4" key="1">
    <citation type="submission" date="2018-08" db="EMBL/GenBank/DDBJ databases">
        <title>Genomic Encyclopedia of Type Strains, Phase IV (KMG-IV): sequencing the most valuable type-strain genomes for metagenomic binning, comparative biology and taxonomic classification.</title>
        <authorList>
            <person name="Goeker M."/>
        </authorList>
    </citation>
    <scope>NUCLEOTIDE SEQUENCE [LARGE SCALE GENOMIC DNA]</scope>
    <source>
        <strain evidence="3 4">DSM 23923</strain>
    </source>
</reference>
<protein>
    <submittedName>
        <fullName evidence="3">Dienelactone hydrolase</fullName>
    </submittedName>
</protein>
<accession>A0A347ZVG2</accession>
<evidence type="ECO:0000313" key="3">
    <source>
        <dbReference type="EMBL" id="REG06990.1"/>
    </source>
</evidence>
<dbReference type="Gene3D" id="3.40.50.1820">
    <property type="entry name" value="alpha/beta hydrolase"/>
    <property type="match status" value="1"/>
</dbReference>
<dbReference type="SUPFAM" id="SSF53474">
    <property type="entry name" value="alpha/beta-Hydrolases"/>
    <property type="match status" value="1"/>
</dbReference>
<keyword evidence="3" id="KW-0378">Hydrolase</keyword>
<dbReference type="EMBL" id="QUMS01000003">
    <property type="protein sequence ID" value="REG06990.1"/>
    <property type="molecule type" value="Genomic_DNA"/>
</dbReference>
<name>A0A347ZVG2_9CHLR</name>
<organism evidence="3 4">
    <name type="scientific">Pelolinea submarina</name>
    <dbReference type="NCBI Taxonomy" id="913107"/>
    <lineage>
        <taxon>Bacteria</taxon>
        <taxon>Bacillati</taxon>
        <taxon>Chloroflexota</taxon>
        <taxon>Anaerolineae</taxon>
        <taxon>Anaerolineales</taxon>
        <taxon>Anaerolineaceae</taxon>
        <taxon>Pelolinea</taxon>
    </lineage>
</organism>
<keyword evidence="4" id="KW-1185">Reference proteome</keyword>
<feature type="chain" id="PRO_5030063659" evidence="2">
    <location>
        <begin position="22"/>
        <end position="301"/>
    </location>
</feature>
<dbReference type="RefSeq" id="WP_116225472.1">
    <property type="nucleotide sequence ID" value="NZ_AP018437.1"/>
</dbReference>
<dbReference type="InterPro" id="IPR029058">
    <property type="entry name" value="AB_hydrolase_fold"/>
</dbReference>
<sequence>MWKKYWLIALLILALTACSSAGIPPAENAATQSETQAQVESRDETPGDRQEPIVTAPAEPYRPLTLSELFSASDGTELQGTFYPPENDGAPLIILTHWARGDQSDYAAIADWLQNRGGEPEVDKNAQETWLDASWFPVIDQDTSYGVFTFSFRDCEKGCAAFHSAEWLDDAQSAVTFARDLPYIDPDRIIVIGASIGADGAADGCLYLNQTAPGSCKGAFSISPGSYLTEVYADVVKQLAVPAVCVYAPSDASAVAACADVQADNYTAYKIGSAHGMDLIDPQVQPNPLDLILELIRDSLK</sequence>
<feature type="compositionally biased region" description="Basic and acidic residues" evidence="1">
    <location>
        <begin position="40"/>
        <end position="51"/>
    </location>
</feature>
<feature type="compositionally biased region" description="Polar residues" evidence="1">
    <location>
        <begin position="29"/>
        <end position="39"/>
    </location>
</feature>